<dbReference type="EMBL" id="CM007390">
    <property type="protein sequence ID" value="ONK57046.1"/>
    <property type="molecule type" value="Genomic_DNA"/>
</dbReference>
<sequence>MDLSQARKPLPSDATKVKSAANTLKDISAATILKGKSSAPTLRETIKKATKNNILTNEEIAKCQEWAKEGIEHMHFSGNDMRKFEAQQQEERVRKKVDKAMAGLRA</sequence>
<keyword evidence="3" id="KW-1185">Reference proteome</keyword>
<evidence type="ECO:0000256" key="1">
    <source>
        <dbReference type="SAM" id="MobiDB-lite"/>
    </source>
</evidence>
<accession>A0A5P1E7Y3</accession>
<evidence type="ECO:0000313" key="3">
    <source>
        <dbReference type="Proteomes" id="UP000243459"/>
    </source>
</evidence>
<reference evidence="3" key="1">
    <citation type="journal article" date="2017" name="Nat. Commun.">
        <title>The asparagus genome sheds light on the origin and evolution of a young Y chromosome.</title>
        <authorList>
            <person name="Harkess A."/>
            <person name="Zhou J."/>
            <person name="Xu C."/>
            <person name="Bowers J.E."/>
            <person name="Van der Hulst R."/>
            <person name="Ayyampalayam S."/>
            <person name="Mercati F."/>
            <person name="Riccardi P."/>
            <person name="McKain M.R."/>
            <person name="Kakrana A."/>
            <person name="Tang H."/>
            <person name="Ray J."/>
            <person name="Groenendijk J."/>
            <person name="Arikit S."/>
            <person name="Mathioni S.M."/>
            <person name="Nakano M."/>
            <person name="Shan H."/>
            <person name="Telgmann-Rauber A."/>
            <person name="Kanno A."/>
            <person name="Yue Z."/>
            <person name="Chen H."/>
            <person name="Li W."/>
            <person name="Chen Y."/>
            <person name="Xu X."/>
            <person name="Zhang Y."/>
            <person name="Luo S."/>
            <person name="Chen H."/>
            <person name="Gao J."/>
            <person name="Mao Z."/>
            <person name="Pires J.C."/>
            <person name="Luo M."/>
            <person name="Kudrna D."/>
            <person name="Wing R.A."/>
            <person name="Meyers B.C."/>
            <person name="Yi K."/>
            <person name="Kong H."/>
            <person name="Lavrijsen P."/>
            <person name="Sunseri F."/>
            <person name="Falavigna A."/>
            <person name="Ye Y."/>
            <person name="Leebens-Mack J.H."/>
            <person name="Chen G."/>
        </authorList>
    </citation>
    <scope>NUCLEOTIDE SEQUENCE [LARGE SCALE GENOMIC DNA]</scope>
    <source>
        <strain evidence="3">cv. DH0086</strain>
    </source>
</reference>
<organism evidence="2 3">
    <name type="scientific">Asparagus officinalis</name>
    <name type="common">Garden asparagus</name>
    <dbReference type="NCBI Taxonomy" id="4686"/>
    <lineage>
        <taxon>Eukaryota</taxon>
        <taxon>Viridiplantae</taxon>
        <taxon>Streptophyta</taxon>
        <taxon>Embryophyta</taxon>
        <taxon>Tracheophyta</taxon>
        <taxon>Spermatophyta</taxon>
        <taxon>Magnoliopsida</taxon>
        <taxon>Liliopsida</taxon>
        <taxon>Asparagales</taxon>
        <taxon>Asparagaceae</taxon>
        <taxon>Asparagoideae</taxon>
        <taxon>Asparagus</taxon>
    </lineage>
</organism>
<protein>
    <submittedName>
        <fullName evidence="2">Uncharacterized protein</fullName>
    </submittedName>
</protein>
<gene>
    <name evidence="2" type="ORF">A4U43_C10F16040</name>
</gene>
<dbReference type="Gramene" id="ONK57046">
    <property type="protein sequence ID" value="ONK57046"/>
    <property type="gene ID" value="A4U43_C10F16040"/>
</dbReference>
<dbReference type="Proteomes" id="UP000243459">
    <property type="component" value="Chromosome 10"/>
</dbReference>
<evidence type="ECO:0000313" key="2">
    <source>
        <dbReference type="EMBL" id="ONK57046.1"/>
    </source>
</evidence>
<proteinExistence type="predicted"/>
<name>A0A5P1E7Y3_ASPOF</name>
<dbReference type="AlphaFoldDB" id="A0A5P1E7Y3"/>
<feature type="region of interest" description="Disordered" evidence="1">
    <location>
        <begin position="85"/>
        <end position="106"/>
    </location>
</feature>